<dbReference type="OrthoDB" id="655030at2759"/>
<evidence type="ECO:0000256" key="1">
    <source>
        <dbReference type="ARBA" id="ARBA00023002"/>
    </source>
</evidence>
<dbReference type="AlphaFoldDB" id="A0A5N6LC36"/>
<keyword evidence="2" id="KW-0503">Monooxygenase</keyword>
<proteinExistence type="inferred from homology"/>
<dbReference type="GO" id="GO:0071949">
    <property type="term" value="F:FAD binding"/>
    <property type="evidence" value="ECO:0007669"/>
    <property type="project" value="InterPro"/>
</dbReference>
<reference evidence="5 6" key="1">
    <citation type="submission" date="2019-05" db="EMBL/GenBank/DDBJ databases">
        <title>Mikania micrantha, genome provides insights into the molecular mechanism of rapid growth.</title>
        <authorList>
            <person name="Liu B."/>
        </authorList>
    </citation>
    <scope>NUCLEOTIDE SEQUENCE [LARGE SCALE GENOMIC DNA]</scope>
    <source>
        <strain evidence="5">NLD-2019</strain>
        <tissue evidence="5">Leaf</tissue>
    </source>
</reference>
<evidence type="ECO:0000256" key="2">
    <source>
        <dbReference type="ARBA" id="ARBA00023033"/>
    </source>
</evidence>
<sequence>MLARHSFLRLASRTFATLRSDTRDEQVVIVGAGIAGLSTAVALHRLGVRSLVLEQGDSLRTGGTSVTLFKNGWKVLDVIGVGEELRSQHLEIQGIAIKTDNGREIRSFTFKDEDQSQEVRAVERKILLETLAKQLPQDSICFSSKLGRIEKDKDGGILLELDNGTRISSKLVIGCDGIHSAVAKWMGFSEPKYAGYCAFRGLGDYPDGQPFGPRVNYIYGRGIRAAYVPVSTTKVYWFVCFNSPPPGPKITDPLELKKQSKDLIKTWDCELQSIVDATPDDTIILTPLSDRWLWPGFSPSASSGGAVVVGDAWHPMTPNLGQGACCALEDAVVLVKKLAPVLDAGPMAIEDALRSYQNERFPRLYPMTIRSYLVGAILQMDNSMVCSLRDNVLIPKLVRLGSMLEHTNFEFEPLPQTNV</sequence>
<dbReference type="PANTHER" id="PTHR45934">
    <property type="entry name" value="FAD/NAD(P)-BINDING OXIDOREDUCTASE FAMILY PROTEIN"/>
    <property type="match status" value="1"/>
</dbReference>
<dbReference type="SUPFAM" id="SSF51905">
    <property type="entry name" value="FAD/NAD(P)-binding domain"/>
    <property type="match status" value="1"/>
</dbReference>
<dbReference type="EMBL" id="SZYD01001868">
    <property type="protein sequence ID" value="KAD0215453.1"/>
    <property type="molecule type" value="Genomic_DNA"/>
</dbReference>
<comment type="caution">
    <text evidence="5">The sequence shown here is derived from an EMBL/GenBank/DDBJ whole genome shotgun (WGS) entry which is preliminary data.</text>
</comment>
<dbReference type="InterPro" id="IPR044560">
    <property type="entry name" value="MOase"/>
</dbReference>
<organism evidence="5 6">
    <name type="scientific">Mikania micrantha</name>
    <name type="common">bitter vine</name>
    <dbReference type="NCBI Taxonomy" id="192012"/>
    <lineage>
        <taxon>Eukaryota</taxon>
        <taxon>Viridiplantae</taxon>
        <taxon>Streptophyta</taxon>
        <taxon>Embryophyta</taxon>
        <taxon>Tracheophyta</taxon>
        <taxon>Spermatophyta</taxon>
        <taxon>Magnoliopsida</taxon>
        <taxon>eudicotyledons</taxon>
        <taxon>Gunneridae</taxon>
        <taxon>Pentapetalae</taxon>
        <taxon>asterids</taxon>
        <taxon>campanulids</taxon>
        <taxon>Asterales</taxon>
        <taxon>Asteraceae</taxon>
        <taxon>Asteroideae</taxon>
        <taxon>Heliantheae alliance</taxon>
        <taxon>Eupatorieae</taxon>
        <taxon>Mikania</taxon>
    </lineage>
</organism>
<evidence type="ECO:0000259" key="4">
    <source>
        <dbReference type="Pfam" id="PF01494"/>
    </source>
</evidence>
<dbReference type="InterPro" id="IPR036188">
    <property type="entry name" value="FAD/NAD-bd_sf"/>
</dbReference>
<evidence type="ECO:0000313" key="6">
    <source>
        <dbReference type="Proteomes" id="UP000326396"/>
    </source>
</evidence>
<dbReference type="Pfam" id="PF01494">
    <property type="entry name" value="FAD_binding_3"/>
    <property type="match status" value="1"/>
</dbReference>
<dbReference type="PANTHER" id="PTHR45934:SF9">
    <property type="entry name" value="FAD_NAD(P)-BINDING OXIDOREDUCTASE FAMILY PROTEIN"/>
    <property type="match status" value="1"/>
</dbReference>
<dbReference type="Gene3D" id="3.50.50.60">
    <property type="entry name" value="FAD/NAD(P)-binding domain"/>
    <property type="match status" value="1"/>
</dbReference>
<name>A0A5N6LC36_9ASTR</name>
<protein>
    <recommendedName>
        <fullName evidence="4">FAD-binding domain-containing protein</fullName>
    </recommendedName>
</protein>
<accession>A0A5N6LC36</accession>
<comment type="similarity">
    <text evidence="3">Belongs to the 3-hydroxybenzoate 6-hydroxylase family.</text>
</comment>
<keyword evidence="1" id="KW-0560">Oxidoreductase</keyword>
<feature type="domain" description="FAD-binding" evidence="4">
    <location>
        <begin position="26"/>
        <end position="363"/>
    </location>
</feature>
<dbReference type="Proteomes" id="UP000326396">
    <property type="component" value="Unassembled WGS sequence"/>
</dbReference>
<evidence type="ECO:0000313" key="5">
    <source>
        <dbReference type="EMBL" id="KAD0215453.1"/>
    </source>
</evidence>
<dbReference type="InterPro" id="IPR002938">
    <property type="entry name" value="FAD-bd"/>
</dbReference>
<dbReference type="GO" id="GO:0004497">
    <property type="term" value="F:monooxygenase activity"/>
    <property type="evidence" value="ECO:0007669"/>
    <property type="project" value="UniProtKB-KW"/>
</dbReference>
<gene>
    <name evidence="5" type="ORF">E3N88_44616</name>
</gene>
<evidence type="ECO:0000256" key="3">
    <source>
        <dbReference type="ARBA" id="ARBA00024018"/>
    </source>
</evidence>
<keyword evidence="6" id="KW-1185">Reference proteome</keyword>
<dbReference type="PRINTS" id="PR00420">
    <property type="entry name" value="RNGMNOXGNASE"/>
</dbReference>